<keyword evidence="1" id="KW-1133">Transmembrane helix</keyword>
<keyword evidence="3" id="KW-1185">Reference proteome</keyword>
<dbReference type="HOGENOM" id="CLU_678999_0_0_2"/>
<accession>K0IH38</accession>
<reference evidence="2 3" key="1">
    <citation type="journal article" date="2012" name="Environ. Microbiol.">
        <title>The genome of the ammonia-oxidizing Candidatus Nitrososphaera gargensis: insights into metabolic versatility and environmental adaptations.</title>
        <authorList>
            <person name="Spang A."/>
            <person name="Poehlein A."/>
            <person name="Offre P."/>
            <person name="Zumbragel S."/>
            <person name="Haider S."/>
            <person name="Rychlik N."/>
            <person name="Nowka B."/>
            <person name="Schmeisser C."/>
            <person name="Lebedeva E.V."/>
            <person name="Rattei T."/>
            <person name="Bohm C."/>
            <person name="Schmid M."/>
            <person name="Galushko A."/>
            <person name="Hatzenpichler R."/>
            <person name="Weinmaier T."/>
            <person name="Daniel R."/>
            <person name="Schleper C."/>
            <person name="Spieck E."/>
            <person name="Streit W."/>
            <person name="Wagner M."/>
        </authorList>
    </citation>
    <scope>NUCLEOTIDE SEQUENCE [LARGE SCALE GENOMIC DNA]</scope>
    <source>
        <strain evidence="3">Ga9.2</strain>
    </source>
</reference>
<dbReference type="Gene3D" id="3.30.70.2970">
    <property type="entry name" value="Protein of unknown function (DUF541), domain 2"/>
    <property type="match status" value="1"/>
</dbReference>
<evidence type="ECO:0008006" key="4">
    <source>
        <dbReference type="Google" id="ProtNLM"/>
    </source>
</evidence>
<evidence type="ECO:0000313" key="3">
    <source>
        <dbReference type="Proteomes" id="UP000008037"/>
    </source>
</evidence>
<dbReference type="KEGG" id="nga:Ngar_c22450"/>
<sequence length="394" mass="42257">MNYFSTNKLQAIAIISAIVISVGTGAFFALGSPIPKAYSQTSSSASLASSSNPTIRVTGDAMTSLMPDRATLVINVQSQPDDLSMVLNEHADKIEEIKQAVMAADDSAKVTVGHRNLSPYYSGGGVPASNDVTFNVYASVAIQTDIDHLSDLVSALAQAGFGFESVYIDPVYYSRLAQVAASTDAKGSVESGENVTDGVKNPITIGVSLNTKPDVLTSAIAEYEAKYRTLLSILEEQDISEDQIKQNNFNIYPQYYGSSQTATYQANTQIIVKTGVDNIQTVSSAIRQVDGVFVENVIISVSDEAIDNARQDLTQQAIANAQQRASEMVEPLGLEVKGIKSIEAVGSQGQNPYGGDVFYRGVKILQPYYYQSINGDISVSVMVEFEIGEETSED</sequence>
<dbReference type="OrthoDB" id="10890at2157"/>
<evidence type="ECO:0000256" key="1">
    <source>
        <dbReference type="SAM" id="Phobius"/>
    </source>
</evidence>
<dbReference type="BioCyc" id="CNIT1237085:G1324-2243-MONOMER"/>
<dbReference type="GeneID" id="13796108"/>
<dbReference type="Pfam" id="PF04402">
    <property type="entry name" value="SIMPL"/>
    <property type="match status" value="2"/>
</dbReference>
<dbReference type="PANTHER" id="PTHR34387">
    <property type="entry name" value="SLR1258 PROTEIN"/>
    <property type="match status" value="1"/>
</dbReference>
<protein>
    <recommendedName>
        <fullName evidence="4">DUF541 domain-containing protein</fullName>
    </recommendedName>
</protein>
<dbReference type="InterPro" id="IPR007497">
    <property type="entry name" value="SIMPL/DUF541"/>
</dbReference>
<dbReference type="GO" id="GO:0006974">
    <property type="term" value="P:DNA damage response"/>
    <property type="evidence" value="ECO:0007669"/>
    <property type="project" value="TreeGrafter"/>
</dbReference>
<name>K0IH38_NITGG</name>
<keyword evidence="1" id="KW-0472">Membrane</keyword>
<keyword evidence="1" id="KW-0812">Transmembrane</keyword>
<organism evidence="2 3">
    <name type="scientific">Nitrososphaera gargensis (strain Ga9.2)</name>
    <dbReference type="NCBI Taxonomy" id="1237085"/>
    <lineage>
        <taxon>Archaea</taxon>
        <taxon>Nitrososphaerota</taxon>
        <taxon>Nitrososphaeria</taxon>
        <taxon>Nitrososphaerales</taxon>
        <taxon>Nitrososphaeraceae</taxon>
        <taxon>Nitrososphaera</taxon>
    </lineage>
</organism>
<dbReference type="PANTHER" id="PTHR34387:SF2">
    <property type="entry name" value="SLR1258 PROTEIN"/>
    <property type="match status" value="1"/>
</dbReference>
<dbReference type="InterPro" id="IPR052022">
    <property type="entry name" value="26kDa_periplasmic_antigen"/>
</dbReference>
<dbReference type="EMBL" id="CP002408">
    <property type="protein sequence ID" value="AFU59175.1"/>
    <property type="molecule type" value="Genomic_DNA"/>
</dbReference>
<dbReference type="InParanoid" id="K0IH38"/>
<gene>
    <name evidence="2" type="ordered locus">Ngar_c22450</name>
</gene>
<dbReference type="RefSeq" id="WP_015019710.1">
    <property type="nucleotide sequence ID" value="NC_018719.1"/>
</dbReference>
<feature type="transmembrane region" description="Helical" evidence="1">
    <location>
        <begin position="12"/>
        <end position="34"/>
    </location>
</feature>
<dbReference type="STRING" id="1237085.Ngar_c22450"/>
<dbReference type="AlphaFoldDB" id="K0IH38"/>
<evidence type="ECO:0000313" key="2">
    <source>
        <dbReference type="EMBL" id="AFU59175.1"/>
    </source>
</evidence>
<proteinExistence type="predicted"/>
<dbReference type="Proteomes" id="UP000008037">
    <property type="component" value="Chromosome"/>
</dbReference>